<feature type="transmembrane region" description="Helical" evidence="1">
    <location>
        <begin position="335"/>
        <end position="354"/>
    </location>
</feature>
<dbReference type="Proteomes" id="UP000474077">
    <property type="component" value="Unassembled WGS sequence"/>
</dbReference>
<keyword evidence="1" id="KW-0472">Membrane</keyword>
<evidence type="ECO:0000256" key="1">
    <source>
        <dbReference type="SAM" id="Phobius"/>
    </source>
</evidence>
<comment type="caution">
    <text evidence="2">The sequence shown here is derived from an EMBL/GenBank/DDBJ whole genome shotgun (WGS) entry which is preliminary data.</text>
</comment>
<evidence type="ECO:0000313" key="2">
    <source>
        <dbReference type="EMBL" id="KAB6078999.1"/>
    </source>
</evidence>
<protein>
    <recommendedName>
        <fullName evidence="4">O-antigen ligase family protein</fullName>
    </recommendedName>
</protein>
<feature type="transmembrane region" description="Helical" evidence="1">
    <location>
        <begin position="150"/>
        <end position="173"/>
    </location>
</feature>
<dbReference type="AlphaFoldDB" id="A0A6L4NCC5"/>
<keyword evidence="1" id="KW-1133">Transmembrane helix</keyword>
<proteinExistence type="predicted"/>
<keyword evidence="1" id="KW-0812">Transmembrane</keyword>
<feature type="transmembrane region" description="Helical" evidence="1">
    <location>
        <begin position="360"/>
        <end position="393"/>
    </location>
</feature>
<accession>A0A6L4NCC5</accession>
<evidence type="ECO:0008006" key="4">
    <source>
        <dbReference type="Google" id="ProtNLM"/>
    </source>
</evidence>
<feature type="transmembrane region" description="Helical" evidence="1">
    <location>
        <begin position="77"/>
        <end position="97"/>
    </location>
</feature>
<gene>
    <name evidence="2" type="ORF">GA560_21195</name>
</gene>
<feature type="transmembrane region" description="Helical" evidence="1">
    <location>
        <begin position="109"/>
        <end position="130"/>
    </location>
</feature>
<name>A0A6L4NCC5_9BACE</name>
<feature type="transmembrane region" description="Helical" evidence="1">
    <location>
        <begin position="46"/>
        <end position="65"/>
    </location>
</feature>
<reference evidence="2 3" key="1">
    <citation type="journal article" date="2019" name="Nat. Med.">
        <title>A library of human gut bacterial isolates paired with longitudinal multiomics data enables mechanistic microbiome research.</title>
        <authorList>
            <person name="Poyet M."/>
            <person name="Groussin M."/>
            <person name="Gibbons S.M."/>
            <person name="Avila-Pacheco J."/>
            <person name="Jiang X."/>
            <person name="Kearney S.M."/>
            <person name="Perrotta A.R."/>
            <person name="Berdy B."/>
            <person name="Zhao S."/>
            <person name="Lieberman T.D."/>
            <person name="Swanson P.K."/>
            <person name="Smith M."/>
            <person name="Roesemann S."/>
            <person name="Alexander J.E."/>
            <person name="Rich S.A."/>
            <person name="Livny J."/>
            <person name="Vlamakis H."/>
            <person name="Clish C."/>
            <person name="Bullock K."/>
            <person name="Deik A."/>
            <person name="Scott J."/>
            <person name="Pierce K.A."/>
            <person name="Xavier R.J."/>
            <person name="Alm E.J."/>
        </authorList>
    </citation>
    <scope>NUCLEOTIDE SEQUENCE [LARGE SCALE GENOMIC DNA]</scope>
    <source>
        <strain evidence="2 3">BIOML-A73</strain>
    </source>
</reference>
<organism evidence="2 3">
    <name type="scientific">Bacteroides xylanisolvens</name>
    <dbReference type="NCBI Taxonomy" id="371601"/>
    <lineage>
        <taxon>Bacteria</taxon>
        <taxon>Pseudomonadati</taxon>
        <taxon>Bacteroidota</taxon>
        <taxon>Bacteroidia</taxon>
        <taxon>Bacteroidales</taxon>
        <taxon>Bacteroidaceae</taxon>
        <taxon>Bacteroides</taxon>
    </lineage>
</organism>
<evidence type="ECO:0000313" key="3">
    <source>
        <dbReference type="Proteomes" id="UP000474077"/>
    </source>
</evidence>
<dbReference type="EMBL" id="WDER01000079">
    <property type="protein sequence ID" value="KAB6078999.1"/>
    <property type="molecule type" value="Genomic_DNA"/>
</dbReference>
<sequence>MKMRLSDTLKLSLVWFVLAGIVLGRYTEPAFLIIATLFIMLRLNKVYVSTSCLFVGALFFFHSLSMVLYNGYDTGKLFQQIVLLFTCVFCYYQIFRYCRVPVSEWFRRYVSLVYILSIIGIVQFVIMSATQIDIFPYTLDGTMTQNTGRLHAMLMEPGSFTAFSIPAAAYVFLAPGFMKYNRMKSLVIGIAFILTLTTSMIVAVVIILFLKFYYYFKYLRIGLVVCFIVGVCWCINNRDILSSSEYFVNPQLRAIQEKITQTLSMVEYAEPEDFEHLNTSSYVILTNYWIAFNAPCRILGTGLGTHAQNYERMYKSGFGGYGLNKDDAYSMFARLYSEFGLLGLCLYAFFLVRYYNKDNIISLCLIVFFISYLIKGGHYMLYGTAFFHIVYYFISPYKINLFQKNIDA</sequence>
<feature type="transmembrane region" description="Helical" evidence="1">
    <location>
        <begin position="12"/>
        <end position="39"/>
    </location>
</feature>
<feature type="transmembrane region" description="Helical" evidence="1">
    <location>
        <begin position="185"/>
        <end position="209"/>
    </location>
</feature>
<feature type="transmembrane region" description="Helical" evidence="1">
    <location>
        <begin position="215"/>
        <end position="235"/>
    </location>
</feature>